<evidence type="ECO:0008006" key="7">
    <source>
        <dbReference type="Google" id="ProtNLM"/>
    </source>
</evidence>
<dbReference type="PANTHER" id="PTHR46811:SF1">
    <property type="entry name" value="COILED-COIL-HELIX-COILED-COIL-HELIX DOMAIN-CONTAINING PROTEIN 7"/>
    <property type="match status" value="1"/>
</dbReference>
<dbReference type="InterPro" id="IPR009069">
    <property type="entry name" value="Cys_alpha_HP_mot_SF"/>
</dbReference>
<evidence type="ECO:0000256" key="1">
    <source>
        <dbReference type="ARBA" id="ARBA00003875"/>
    </source>
</evidence>
<dbReference type="InterPro" id="IPR051040">
    <property type="entry name" value="COX23"/>
</dbReference>
<protein>
    <recommendedName>
        <fullName evidence="7">CHCH domain-containing protein</fullName>
    </recommendedName>
</protein>
<dbReference type="InterPro" id="IPR048280">
    <property type="entry name" value="COX6B-like"/>
</dbReference>
<dbReference type="AlphaFoldDB" id="A0A0D2P4H2"/>
<dbReference type="STRING" id="945553.A0A0D2P4H2"/>
<name>A0A0D2P4H2_HYPSF</name>
<organism evidence="5 6">
    <name type="scientific">Hypholoma sublateritium (strain FD-334 SS-4)</name>
    <dbReference type="NCBI Taxonomy" id="945553"/>
    <lineage>
        <taxon>Eukaryota</taxon>
        <taxon>Fungi</taxon>
        <taxon>Dikarya</taxon>
        <taxon>Basidiomycota</taxon>
        <taxon>Agaricomycotina</taxon>
        <taxon>Agaricomycetes</taxon>
        <taxon>Agaricomycetidae</taxon>
        <taxon>Agaricales</taxon>
        <taxon>Agaricineae</taxon>
        <taxon>Strophariaceae</taxon>
        <taxon>Hypholoma</taxon>
    </lineage>
</organism>
<dbReference type="GO" id="GO:0005758">
    <property type="term" value="C:mitochondrial intermembrane space"/>
    <property type="evidence" value="ECO:0007669"/>
    <property type="project" value="UniProtKB-SubCell"/>
</dbReference>
<evidence type="ECO:0000313" key="6">
    <source>
        <dbReference type="Proteomes" id="UP000054270"/>
    </source>
</evidence>
<dbReference type="PANTHER" id="PTHR46811">
    <property type="entry name" value="COILED-COIL-HELIX-COILED-COIL-HELIX DOMAIN-CONTAINING PROTEIN 7"/>
    <property type="match status" value="1"/>
</dbReference>
<comment type="subcellular location">
    <subcellularLocation>
        <location evidence="2">Mitochondrion intermembrane space</location>
    </subcellularLocation>
</comment>
<proteinExistence type="predicted"/>
<dbReference type="GO" id="GO:0033108">
    <property type="term" value="P:mitochondrial respiratory chain complex assembly"/>
    <property type="evidence" value="ECO:0007669"/>
    <property type="project" value="TreeGrafter"/>
</dbReference>
<evidence type="ECO:0000313" key="5">
    <source>
        <dbReference type="EMBL" id="KJA23591.1"/>
    </source>
</evidence>
<dbReference type="PROSITE" id="PS51808">
    <property type="entry name" value="CHCH"/>
    <property type="match status" value="1"/>
</dbReference>
<gene>
    <name evidence="5" type="ORF">HYPSUDRAFT_215147</name>
</gene>
<dbReference type="Gene3D" id="1.10.287.1130">
    <property type="entry name" value="CytochromE C oxidase copper chaperone"/>
    <property type="match status" value="1"/>
</dbReference>
<keyword evidence="3" id="KW-0496">Mitochondrion</keyword>
<dbReference type="EMBL" id="KN817542">
    <property type="protein sequence ID" value="KJA23591.1"/>
    <property type="molecule type" value="Genomic_DNA"/>
</dbReference>
<keyword evidence="4" id="KW-1015">Disulfide bond</keyword>
<keyword evidence="6" id="KW-1185">Reference proteome</keyword>
<dbReference type="Proteomes" id="UP000054270">
    <property type="component" value="Unassembled WGS sequence"/>
</dbReference>
<evidence type="ECO:0000256" key="3">
    <source>
        <dbReference type="ARBA" id="ARBA00023128"/>
    </source>
</evidence>
<evidence type="ECO:0000256" key="2">
    <source>
        <dbReference type="ARBA" id="ARBA00004569"/>
    </source>
</evidence>
<evidence type="ECO:0000256" key="4">
    <source>
        <dbReference type="ARBA" id="ARBA00023157"/>
    </source>
</evidence>
<dbReference type="OMA" id="GGDRDMC"/>
<reference evidence="6" key="1">
    <citation type="submission" date="2014-04" db="EMBL/GenBank/DDBJ databases">
        <title>Evolutionary Origins and Diversification of the Mycorrhizal Mutualists.</title>
        <authorList>
            <consortium name="DOE Joint Genome Institute"/>
            <consortium name="Mycorrhizal Genomics Consortium"/>
            <person name="Kohler A."/>
            <person name="Kuo A."/>
            <person name="Nagy L.G."/>
            <person name="Floudas D."/>
            <person name="Copeland A."/>
            <person name="Barry K.W."/>
            <person name="Cichocki N."/>
            <person name="Veneault-Fourrey C."/>
            <person name="LaButti K."/>
            <person name="Lindquist E.A."/>
            <person name="Lipzen A."/>
            <person name="Lundell T."/>
            <person name="Morin E."/>
            <person name="Murat C."/>
            <person name="Riley R."/>
            <person name="Ohm R."/>
            <person name="Sun H."/>
            <person name="Tunlid A."/>
            <person name="Henrissat B."/>
            <person name="Grigoriev I.V."/>
            <person name="Hibbett D.S."/>
            <person name="Martin F."/>
        </authorList>
    </citation>
    <scope>NUCLEOTIDE SEQUENCE [LARGE SCALE GENOMIC DNA]</scope>
    <source>
        <strain evidence="6">FD-334 SS-4</strain>
    </source>
</reference>
<dbReference type="Pfam" id="PF02297">
    <property type="entry name" value="COX6B"/>
    <property type="match status" value="1"/>
</dbReference>
<accession>A0A0D2P4H2</accession>
<comment type="function">
    <text evidence="1">Required for the assembly of cytochrome c oxidase.</text>
</comment>
<dbReference type="SUPFAM" id="SSF47072">
    <property type="entry name" value="Cysteine alpha-hairpin motif"/>
    <property type="match status" value="1"/>
</dbReference>
<sequence length="90" mass="10111">MSKGGTKGEAIAAPEANVKPLDYKEQFSGRHVSSKFIDPCADASKASMDCLNRNDYDRDACLAYFQAYRDCKSTWIKQRKDDRRAGRPTS</sequence>
<dbReference type="OrthoDB" id="9971592at2759"/>